<comment type="caution">
    <text evidence="2">The sequence shown here is derived from an EMBL/GenBank/DDBJ whole genome shotgun (WGS) entry which is preliminary data.</text>
</comment>
<proteinExistence type="predicted"/>
<feature type="compositionally biased region" description="Polar residues" evidence="1">
    <location>
        <begin position="22"/>
        <end position="35"/>
    </location>
</feature>
<accession>A0A3R9IT26</accession>
<feature type="compositionally biased region" description="Basic and acidic residues" evidence="1">
    <location>
        <begin position="1"/>
        <end position="21"/>
    </location>
</feature>
<evidence type="ECO:0000313" key="2">
    <source>
        <dbReference type="EMBL" id="RSI86940.1"/>
    </source>
</evidence>
<dbReference type="AlphaFoldDB" id="A0A3R9IT26"/>
<evidence type="ECO:0000313" key="3">
    <source>
        <dbReference type="Proteomes" id="UP000267691"/>
    </source>
</evidence>
<name>A0A3R9IT26_STRMT</name>
<organism evidence="2 3">
    <name type="scientific">Streptococcus mitis</name>
    <dbReference type="NCBI Taxonomy" id="28037"/>
    <lineage>
        <taxon>Bacteria</taxon>
        <taxon>Bacillati</taxon>
        <taxon>Bacillota</taxon>
        <taxon>Bacilli</taxon>
        <taxon>Lactobacillales</taxon>
        <taxon>Streptococcaceae</taxon>
        <taxon>Streptococcus</taxon>
        <taxon>Streptococcus mitis group</taxon>
    </lineage>
</organism>
<evidence type="ECO:0000256" key="1">
    <source>
        <dbReference type="SAM" id="MobiDB-lite"/>
    </source>
</evidence>
<dbReference type="EMBL" id="RJNT01000002">
    <property type="protein sequence ID" value="RSI86940.1"/>
    <property type="molecule type" value="Genomic_DNA"/>
</dbReference>
<dbReference type="Proteomes" id="UP000267691">
    <property type="component" value="Unassembled WGS sequence"/>
</dbReference>
<sequence length="35" mass="3856">MAKNTNRSEIDSLSFEVEKQELSGQSEASGTQLLK</sequence>
<gene>
    <name evidence="2" type="ORF">D8853_02270</name>
</gene>
<protein>
    <submittedName>
        <fullName evidence="2">Uncharacterized protein</fullName>
    </submittedName>
</protein>
<feature type="region of interest" description="Disordered" evidence="1">
    <location>
        <begin position="1"/>
        <end position="35"/>
    </location>
</feature>
<reference evidence="2 3" key="1">
    <citation type="submission" date="2018-11" db="EMBL/GenBank/DDBJ databases">
        <title>Species Designations Belie Phenotypic and Genotypic Heterogeneity in Oral Streptococci.</title>
        <authorList>
            <person name="Velsko I."/>
        </authorList>
    </citation>
    <scope>NUCLEOTIDE SEQUENCE [LARGE SCALE GENOMIC DNA]</scope>
    <source>
        <strain evidence="2 3">KLC12</strain>
    </source>
</reference>